<keyword evidence="1" id="KW-0472">Membrane</keyword>
<keyword evidence="1" id="KW-0812">Transmembrane</keyword>
<feature type="transmembrane region" description="Helical" evidence="1">
    <location>
        <begin position="9"/>
        <end position="27"/>
    </location>
</feature>
<evidence type="ECO:0000256" key="1">
    <source>
        <dbReference type="SAM" id="Phobius"/>
    </source>
</evidence>
<sequence length="127" mass="14953">MELFFELEIVYIVIGLFILSVTAFVTTRDFVPKVAFKRGMLIVGAFLIFMITFHYNMTTTRMENVKKLFNDGETIICENKMRRTISRSVILSKKLGWKIDGNRFVNSDYERDFHTSRCIEYNGDKKK</sequence>
<feature type="transmembrane region" description="Helical" evidence="1">
    <location>
        <begin position="39"/>
        <end position="57"/>
    </location>
</feature>
<keyword evidence="1" id="KW-1133">Transmembrane helix</keyword>
<accession>A0A1W1EKG6</accession>
<name>A0A1W1EKG6_9ZZZZ</name>
<organism evidence="2">
    <name type="scientific">hydrothermal vent metagenome</name>
    <dbReference type="NCBI Taxonomy" id="652676"/>
    <lineage>
        <taxon>unclassified sequences</taxon>
        <taxon>metagenomes</taxon>
        <taxon>ecological metagenomes</taxon>
    </lineage>
</organism>
<dbReference type="AlphaFoldDB" id="A0A1W1EKG6"/>
<evidence type="ECO:0000313" key="2">
    <source>
        <dbReference type="EMBL" id="SHO81327.1"/>
    </source>
</evidence>
<dbReference type="EMBL" id="FRYL01000038">
    <property type="protein sequence ID" value="SHO81327.1"/>
    <property type="molecule type" value="Genomic_DNA"/>
</dbReference>
<gene>
    <name evidence="2" type="ORF">MNB_SV-15-893</name>
</gene>
<proteinExistence type="predicted"/>
<protein>
    <submittedName>
        <fullName evidence="2">Uncharacterized protein</fullName>
    </submittedName>
</protein>
<reference evidence="2" key="1">
    <citation type="submission" date="2016-10" db="EMBL/GenBank/DDBJ databases">
        <authorList>
            <person name="de Groot N.N."/>
        </authorList>
    </citation>
    <scope>NUCLEOTIDE SEQUENCE</scope>
</reference>